<proteinExistence type="predicted"/>
<gene>
    <name evidence="1" type="ORF">BLJG463_02390</name>
</gene>
<evidence type="ECO:0000313" key="2">
    <source>
        <dbReference type="Proteomes" id="UP000345266"/>
    </source>
</evidence>
<dbReference type="AlphaFoldDB" id="A0A564W0X6"/>
<dbReference type="Proteomes" id="UP000345266">
    <property type="component" value="Unassembled WGS sequence"/>
</dbReference>
<reference evidence="1 2" key="1">
    <citation type="submission" date="2019-07" db="EMBL/GenBank/DDBJ databases">
        <authorList>
            <person name="Hibberd C M."/>
            <person name="Gehrig L. J."/>
            <person name="Chang H.-W."/>
            <person name="Venkatesh S."/>
        </authorList>
    </citation>
    <scope>NUCLEOTIDE SEQUENCE [LARGE SCALE GENOMIC DNA]</scope>
    <source>
        <strain evidence="1">Bifidobacterium_longum_subsp_infantis_JG_Bg463</strain>
    </source>
</reference>
<evidence type="ECO:0000313" key="1">
    <source>
        <dbReference type="EMBL" id="VUX38634.1"/>
    </source>
</evidence>
<name>A0A564W0X6_BIFLI</name>
<dbReference type="RefSeq" id="WP_186278001.1">
    <property type="nucleotide sequence ID" value="NZ_CABHNT010000063.1"/>
</dbReference>
<sequence>MLMIEPVPSAYAGMRPSDASAAVTRPALSGSGAAYNGKPFSRTFTAEQAKQLQFIHY</sequence>
<dbReference type="EMBL" id="CABHNT010000063">
    <property type="protein sequence ID" value="VUX38634.1"/>
    <property type="molecule type" value="Genomic_DNA"/>
</dbReference>
<protein>
    <submittedName>
        <fullName evidence="1">Uncharacterized protein</fullName>
    </submittedName>
</protein>
<accession>A0A564W0X6</accession>
<organism evidence="1 2">
    <name type="scientific">Bifidobacterium longum subsp. infantis</name>
    <dbReference type="NCBI Taxonomy" id="1682"/>
    <lineage>
        <taxon>Bacteria</taxon>
        <taxon>Bacillati</taxon>
        <taxon>Actinomycetota</taxon>
        <taxon>Actinomycetes</taxon>
        <taxon>Bifidobacteriales</taxon>
        <taxon>Bifidobacteriaceae</taxon>
        <taxon>Bifidobacterium</taxon>
    </lineage>
</organism>